<keyword evidence="2" id="KW-1185">Reference proteome</keyword>
<reference evidence="2" key="1">
    <citation type="submission" date="2016-09" db="EMBL/GenBank/DDBJ databases">
        <authorList>
            <person name="Varghese N."/>
            <person name="Submissions S."/>
        </authorList>
    </citation>
    <scope>NUCLEOTIDE SEQUENCE [LARGE SCALE GENOMIC DNA]</scope>
    <source>
        <strain evidence="2">ANC 3699</strain>
    </source>
</reference>
<dbReference type="Proteomes" id="UP000242317">
    <property type="component" value="Unassembled WGS sequence"/>
</dbReference>
<organism evidence="1 2">
    <name type="scientific">Acinetobacter marinus</name>
    <dbReference type="NCBI Taxonomy" id="281375"/>
    <lineage>
        <taxon>Bacteria</taxon>
        <taxon>Pseudomonadati</taxon>
        <taxon>Pseudomonadota</taxon>
        <taxon>Gammaproteobacteria</taxon>
        <taxon>Moraxellales</taxon>
        <taxon>Moraxellaceae</taxon>
        <taxon>Acinetobacter</taxon>
    </lineage>
</organism>
<evidence type="ECO:0000313" key="1">
    <source>
        <dbReference type="EMBL" id="SDC15214.1"/>
    </source>
</evidence>
<accession>A0A1G6J8S6</accession>
<dbReference type="AlphaFoldDB" id="A0A1G6J8S6"/>
<sequence length="92" mass="10611">MIDIEKERERTGYSGKPQQWQFGFDLAMSIAQKAESEKCVWRETEDGIWGTECGRDYVFDSYAAQKPSDSGQYCSNCGKKIEDVPFEDIEHE</sequence>
<gene>
    <name evidence="1" type="ORF">SAMN05421749_103279</name>
</gene>
<dbReference type="RefSeq" id="WP_092618143.1">
    <property type="nucleotide sequence ID" value="NZ_FMYK01000003.1"/>
</dbReference>
<dbReference type="OrthoDB" id="2088103at2"/>
<protein>
    <submittedName>
        <fullName evidence="1">Uncharacterized protein</fullName>
    </submittedName>
</protein>
<proteinExistence type="predicted"/>
<evidence type="ECO:0000313" key="2">
    <source>
        <dbReference type="Proteomes" id="UP000242317"/>
    </source>
</evidence>
<name>A0A1G6J8S6_9GAMM</name>
<dbReference type="EMBL" id="FMYK01000003">
    <property type="protein sequence ID" value="SDC15214.1"/>
    <property type="molecule type" value="Genomic_DNA"/>
</dbReference>